<evidence type="ECO:0000256" key="7">
    <source>
        <dbReference type="ARBA" id="ARBA00023136"/>
    </source>
</evidence>
<feature type="domain" description="LITAF" evidence="8">
    <location>
        <begin position="6"/>
        <end position="88"/>
    </location>
</feature>
<dbReference type="InterPro" id="IPR006629">
    <property type="entry name" value="LITAF"/>
</dbReference>
<proteinExistence type="inferred from homology"/>
<evidence type="ECO:0000256" key="5">
    <source>
        <dbReference type="ARBA" id="ARBA00022723"/>
    </source>
</evidence>
<sequence length="88" mass="9523">MQPPPPPTTVIVQTAVLGSQPCNMQCPSCHASIQTRVEYESTTKTHLFALLLCLICCPCGLIPYCTDSCKSAHHYCPSCGTFLGAYNE</sequence>
<reference evidence="9" key="2">
    <citation type="submission" date="2023-05" db="EMBL/GenBank/DDBJ databases">
        <authorList>
            <person name="Fouks B."/>
        </authorList>
    </citation>
    <scope>NUCLEOTIDE SEQUENCE</scope>
    <source>
        <strain evidence="9">Stay&amp;Tobe</strain>
        <tissue evidence="9">Testes</tissue>
    </source>
</reference>
<dbReference type="InterPro" id="IPR037519">
    <property type="entry name" value="LITAF_fam"/>
</dbReference>
<evidence type="ECO:0000256" key="1">
    <source>
        <dbReference type="ARBA" id="ARBA00004414"/>
    </source>
</evidence>
<keyword evidence="6" id="KW-0862">Zinc</keyword>
<dbReference type="GO" id="GO:0031902">
    <property type="term" value="C:late endosome membrane"/>
    <property type="evidence" value="ECO:0007669"/>
    <property type="project" value="UniProtKB-SubCell"/>
</dbReference>
<dbReference type="SMART" id="SM00714">
    <property type="entry name" value="LITAF"/>
    <property type="match status" value="1"/>
</dbReference>
<dbReference type="Proteomes" id="UP001233999">
    <property type="component" value="Unassembled WGS sequence"/>
</dbReference>
<evidence type="ECO:0000256" key="3">
    <source>
        <dbReference type="ARBA" id="ARBA00004630"/>
    </source>
</evidence>
<evidence type="ECO:0000313" key="9">
    <source>
        <dbReference type="EMBL" id="KAJ9587390.1"/>
    </source>
</evidence>
<protein>
    <recommendedName>
        <fullName evidence="8">LITAF domain-containing protein</fullName>
    </recommendedName>
</protein>
<gene>
    <name evidence="9" type="ORF">L9F63_019091</name>
</gene>
<reference evidence="9" key="1">
    <citation type="journal article" date="2023" name="IScience">
        <title>Live-bearing cockroach genome reveals convergent evolutionary mechanisms linked to viviparity in insects and beyond.</title>
        <authorList>
            <person name="Fouks B."/>
            <person name="Harrison M.C."/>
            <person name="Mikhailova A.A."/>
            <person name="Marchal E."/>
            <person name="English S."/>
            <person name="Carruthers M."/>
            <person name="Jennings E.C."/>
            <person name="Chiamaka E.L."/>
            <person name="Frigard R.A."/>
            <person name="Pippel M."/>
            <person name="Attardo G.M."/>
            <person name="Benoit J.B."/>
            <person name="Bornberg-Bauer E."/>
            <person name="Tobe S.S."/>
        </authorList>
    </citation>
    <scope>NUCLEOTIDE SEQUENCE</scope>
    <source>
        <strain evidence="9">Stay&amp;Tobe</strain>
    </source>
</reference>
<keyword evidence="7" id="KW-0472">Membrane</keyword>
<dbReference type="PANTHER" id="PTHR23292">
    <property type="entry name" value="LIPOPOLYSACCHARIDE-INDUCED TUMOR NECROSIS FACTOR-ALPHA FACTOR"/>
    <property type="match status" value="1"/>
</dbReference>
<comment type="caution">
    <text evidence="9">The sequence shown here is derived from an EMBL/GenBank/DDBJ whole genome shotgun (WGS) entry which is preliminary data.</text>
</comment>
<evidence type="ECO:0000256" key="4">
    <source>
        <dbReference type="ARBA" id="ARBA00005975"/>
    </source>
</evidence>
<evidence type="ECO:0000259" key="8">
    <source>
        <dbReference type="PROSITE" id="PS51837"/>
    </source>
</evidence>
<keyword evidence="5" id="KW-0479">Metal-binding</keyword>
<evidence type="ECO:0000313" key="10">
    <source>
        <dbReference type="Proteomes" id="UP001233999"/>
    </source>
</evidence>
<dbReference type="GO" id="GO:0008270">
    <property type="term" value="F:zinc ion binding"/>
    <property type="evidence" value="ECO:0007669"/>
    <property type="project" value="TreeGrafter"/>
</dbReference>
<dbReference type="PROSITE" id="PS51837">
    <property type="entry name" value="LITAF"/>
    <property type="match status" value="1"/>
</dbReference>
<comment type="similarity">
    <text evidence="4">Belongs to the CDIP1/LITAF family.</text>
</comment>
<dbReference type="AlphaFoldDB" id="A0AAD7ZUY6"/>
<accession>A0AAD7ZUY6</accession>
<comment type="subcellular location">
    <subcellularLocation>
        <location evidence="2">Endosome membrane</location>
        <topology evidence="2">Peripheral membrane protein</topology>
    </subcellularLocation>
    <subcellularLocation>
        <location evidence="1">Late endosome membrane</location>
    </subcellularLocation>
    <subcellularLocation>
        <location evidence="3">Lysosome membrane</location>
        <topology evidence="3">Peripheral membrane protein</topology>
        <orientation evidence="3">Cytoplasmic side</orientation>
    </subcellularLocation>
</comment>
<evidence type="ECO:0000256" key="2">
    <source>
        <dbReference type="ARBA" id="ARBA00004481"/>
    </source>
</evidence>
<dbReference type="GO" id="GO:0005765">
    <property type="term" value="C:lysosomal membrane"/>
    <property type="evidence" value="ECO:0007669"/>
    <property type="project" value="UniProtKB-SubCell"/>
</dbReference>
<dbReference type="PANTHER" id="PTHR23292:SF14">
    <property type="entry name" value="FI16615P1-RELATED"/>
    <property type="match status" value="1"/>
</dbReference>
<organism evidence="9 10">
    <name type="scientific">Diploptera punctata</name>
    <name type="common">Pacific beetle cockroach</name>
    <dbReference type="NCBI Taxonomy" id="6984"/>
    <lineage>
        <taxon>Eukaryota</taxon>
        <taxon>Metazoa</taxon>
        <taxon>Ecdysozoa</taxon>
        <taxon>Arthropoda</taxon>
        <taxon>Hexapoda</taxon>
        <taxon>Insecta</taxon>
        <taxon>Pterygota</taxon>
        <taxon>Neoptera</taxon>
        <taxon>Polyneoptera</taxon>
        <taxon>Dictyoptera</taxon>
        <taxon>Blattodea</taxon>
        <taxon>Blaberoidea</taxon>
        <taxon>Blaberidae</taxon>
        <taxon>Diplopterinae</taxon>
        <taxon>Diploptera</taxon>
    </lineage>
</organism>
<keyword evidence="10" id="KW-1185">Reference proteome</keyword>
<name>A0AAD7ZUY6_DIPPU</name>
<dbReference type="Pfam" id="PF10601">
    <property type="entry name" value="zf-LITAF-like"/>
    <property type="match status" value="1"/>
</dbReference>
<dbReference type="EMBL" id="JASPKZ010006442">
    <property type="protein sequence ID" value="KAJ9587390.1"/>
    <property type="molecule type" value="Genomic_DNA"/>
</dbReference>
<evidence type="ECO:0000256" key="6">
    <source>
        <dbReference type="ARBA" id="ARBA00022833"/>
    </source>
</evidence>